<feature type="domain" description="VWA-like" evidence="1">
    <location>
        <begin position="258"/>
        <end position="380"/>
    </location>
</feature>
<dbReference type="Pfam" id="PF13203">
    <property type="entry name" value="DUF2201_N"/>
    <property type="match status" value="2"/>
</dbReference>
<evidence type="ECO:0000259" key="2">
    <source>
        <dbReference type="Pfam" id="PF13203"/>
    </source>
</evidence>
<gene>
    <name evidence="3" type="ORF">LCGC14_1454960</name>
</gene>
<reference evidence="3" key="1">
    <citation type="journal article" date="2015" name="Nature">
        <title>Complex archaea that bridge the gap between prokaryotes and eukaryotes.</title>
        <authorList>
            <person name="Spang A."/>
            <person name="Saw J.H."/>
            <person name="Jorgensen S.L."/>
            <person name="Zaremba-Niedzwiedzka K."/>
            <person name="Martijn J."/>
            <person name="Lind A.E."/>
            <person name="van Eijk R."/>
            <person name="Schleper C."/>
            <person name="Guy L."/>
            <person name="Ettema T.J."/>
        </authorList>
    </citation>
    <scope>NUCLEOTIDE SEQUENCE</scope>
</reference>
<evidence type="ECO:0008006" key="4">
    <source>
        <dbReference type="Google" id="ProtNLM"/>
    </source>
</evidence>
<dbReference type="AlphaFoldDB" id="A0A0F9JHG3"/>
<evidence type="ECO:0000259" key="1">
    <source>
        <dbReference type="Pfam" id="PF09967"/>
    </source>
</evidence>
<protein>
    <recommendedName>
        <fullName evidence="4">Metallopeptidase domain-containing protein</fullName>
    </recommendedName>
</protein>
<sequence>MSTFRDSTVGKEVEIDPTILHNAAERMGYSRARLLLQQPFYGVLLSMVDFIPEAAIPTMATDGAKVYYNSEFVMELTDDEVFGVILHEISHCIYLHCTQKRRLNRAHHRWNVACDYAINLEIKDMGYALPAKVLLEQKYRDMNAEQIYDDLPEDCSNFLTLDIHIDNNDESSWDDMEDKIITAYEMTKNQKGKGNTPAGLKRWIDKLRKSKVRWERIFHRYVGQALAKDDYSFTRVNKRFLGQDMYLPDMRSHTIGNVVIAIDTSGSIGRNCLEQFAAEIAKISYLIAEITAMSCDAQVHEVVKVRKFENFLNKLQFKGGGGTAFEPVFNKVKEMKLQPELLIYLTDAYGSYPEKQPQYPVLWCVTSEDGMQLIPWGQKVLLPNEKGDW</sequence>
<dbReference type="Pfam" id="PF09967">
    <property type="entry name" value="DUF2201"/>
    <property type="match status" value="1"/>
</dbReference>
<accession>A0A0F9JHG3</accession>
<dbReference type="PANTHER" id="PTHR38730:SF1">
    <property type="entry name" value="SLL7028 PROTEIN"/>
    <property type="match status" value="1"/>
</dbReference>
<name>A0A0F9JHG3_9ZZZZ</name>
<organism evidence="3">
    <name type="scientific">marine sediment metagenome</name>
    <dbReference type="NCBI Taxonomy" id="412755"/>
    <lineage>
        <taxon>unclassified sequences</taxon>
        <taxon>metagenomes</taxon>
        <taxon>ecological metagenomes</taxon>
    </lineage>
</organism>
<dbReference type="PANTHER" id="PTHR38730">
    <property type="entry name" value="SLL7028 PROTEIN"/>
    <property type="match status" value="1"/>
</dbReference>
<dbReference type="EMBL" id="LAZR01010061">
    <property type="protein sequence ID" value="KKM69028.1"/>
    <property type="molecule type" value="Genomic_DNA"/>
</dbReference>
<feature type="domain" description="Putative metallopeptidase" evidence="2">
    <location>
        <begin position="29"/>
        <end position="152"/>
    </location>
</feature>
<feature type="domain" description="Putative metallopeptidase" evidence="2">
    <location>
        <begin position="187"/>
        <end position="250"/>
    </location>
</feature>
<proteinExistence type="predicted"/>
<dbReference type="CDD" id="cd00198">
    <property type="entry name" value="vWFA"/>
    <property type="match status" value="1"/>
</dbReference>
<comment type="caution">
    <text evidence="3">The sequence shown here is derived from an EMBL/GenBank/DDBJ whole genome shotgun (WGS) entry which is preliminary data.</text>
</comment>
<dbReference type="InterPro" id="IPR036465">
    <property type="entry name" value="vWFA_dom_sf"/>
</dbReference>
<dbReference type="SUPFAM" id="SSF53300">
    <property type="entry name" value="vWA-like"/>
    <property type="match status" value="1"/>
</dbReference>
<dbReference type="InterPro" id="IPR025154">
    <property type="entry name" value="Put_metallopeptidase_dom"/>
</dbReference>
<dbReference type="InterPro" id="IPR018698">
    <property type="entry name" value="VWA-like_dom"/>
</dbReference>
<evidence type="ECO:0000313" key="3">
    <source>
        <dbReference type="EMBL" id="KKM69028.1"/>
    </source>
</evidence>